<name>A0AA42CTU2_9SPHN</name>
<comment type="caution">
    <text evidence="2">The sequence shown here is derived from an EMBL/GenBank/DDBJ whole genome shotgun (WGS) entry which is preliminary data.</text>
</comment>
<dbReference type="EMBL" id="JANFAV010000004">
    <property type="protein sequence ID" value="MCW6534711.1"/>
    <property type="molecule type" value="Genomic_DNA"/>
</dbReference>
<feature type="signal peptide" evidence="1">
    <location>
        <begin position="1"/>
        <end position="24"/>
    </location>
</feature>
<organism evidence="2 3">
    <name type="scientific">Sphingomonas lycopersici</name>
    <dbReference type="NCBI Taxonomy" id="2951807"/>
    <lineage>
        <taxon>Bacteria</taxon>
        <taxon>Pseudomonadati</taxon>
        <taxon>Pseudomonadota</taxon>
        <taxon>Alphaproteobacteria</taxon>
        <taxon>Sphingomonadales</taxon>
        <taxon>Sphingomonadaceae</taxon>
        <taxon>Sphingomonas</taxon>
    </lineage>
</organism>
<protein>
    <submittedName>
        <fullName evidence="2">Homogentisate 1,2-dioxygenase</fullName>
    </submittedName>
</protein>
<feature type="chain" id="PRO_5041395673" evidence="1">
    <location>
        <begin position="25"/>
        <end position="176"/>
    </location>
</feature>
<reference evidence="2" key="1">
    <citation type="submission" date="2022-06" db="EMBL/GenBank/DDBJ databases">
        <title>Sphingomonas sp. nov. isolated from rhizosphere soil of tomato.</title>
        <authorList>
            <person name="Dong H."/>
            <person name="Gao R."/>
        </authorList>
    </citation>
    <scope>NUCLEOTIDE SEQUENCE</scope>
    <source>
        <strain evidence="2">MMSM24</strain>
    </source>
</reference>
<evidence type="ECO:0000313" key="2">
    <source>
        <dbReference type="EMBL" id="MCW6534711.1"/>
    </source>
</evidence>
<accession>A0AA42CTU2</accession>
<proteinExistence type="predicted"/>
<dbReference type="AlphaFoldDB" id="A0AA42CTU2"/>
<evidence type="ECO:0000256" key="1">
    <source>
        <dbReference type="SAM" id="SignalP"/>
    </source>
</evidence>
<dbReference type="Proteomes" id="UP001165565">
    <property type="component" value="Unassembled WGS sequence"/>
</dbReference>
<evidence type="ECO:0000313" key="3">
    <source>
        <dbReference type="Proteomes" id="UP001165565"/>
    </source>
</evidence>
<keyword evidence="3" id="KW-1185">Reference proteome</keyword>
<gene>
    <name evidence="2" type="ORF">NEE01_07915</name>
</gene>
<keyword evidence="1" id="KW-0732">Signal</keyword>
<dbReference type="RefSeq" id="WP_265268544.1">
    <property type="nucleotide sequence ID" value="NZ_JANFAV010000004.1"/>
</dbReference>
<sequence>MDRQWTRAIWAAAVMAMTAPAASAQTPPACSAEALPALPAALAGWATPAPLAAATDRDGVARATLVPGKAATVTLLPTPTVHYPLQPEKPGGSVSHGGLLAFTIARAGGYRVALSSAAWIDVVRDGKAVVSTAHGHGPACSTIRKMVDFSLEPGDYVLQISANATAELTVLIAPLP</sequence>